<protein>
    <submittedName>
        <fullName evidence="1">Uncharacterized protein</fullName>
    </submittedName>
</protein>
<dbReference type="VEuPathDB" id="TriTrypDB:BSAL_75305"/>
<proteinExistence type="predicted"/>
<gene>
    <name evidence="1" type="ORF">BSAL_75305</name>
</gene>
<organism evidence="1 2">
    <name type="scientific">Bodo saltans</name>
    <name type="common">Flagellated protozoan</name>
    <dbReference type="NCBI Taxonomy" id="75058"/>
    <lineage>
        <taxon>Eukaryota</taxon>
        <taxon>Discoba</taxon>
        <taxon>Euglenozoa</taxon>
        <taxon>Kinetoplastea</taxon>
        <taxon>Metakinetoplastina</taxon>
        <taxon>Eubodonida</taxon>
        <taxon>Bodonidae</taxon>
        <taxon>Bodo</taxon>
    </lineage>
</organism>
<keyword evidence="2" id="KW-1185">Reference proteome</keyword>
<dbReference type="Proteomes" id="UP000051952">
    <property type="component" value="Unassembled WGS sequence"/>
</dbReference>
<evidence type="ECO:0000313" key="2">
    <source>
        <dbReference type="Proteomes" id="UP000051952"/>
    </source>
</evidence>
<dbReference type="EMBL" id="CYKH01000684">
    <property type="protein sequence ID" value="CUI14181.1"/>
    <property type="molecule type" value="Genomic_DNA"/>
</dbReference>
<reference evidence="2" key="1">
    <citation type="submission" date="2015-09" db="EMBL/GenBank/DDBJ databases">
        <authorList>
            <consortium name="Pathogen Informatics"/>
        </authorList>
    </citation>
    <scope>NUCLEOTIDE SEQUENCE [LARGE SCALE GENOMIC DNA]</scope>
    <source>
        <strain evidence="2">Lake Konstanz</strain>
    </source>
</reference>
<name>A0A0S4KKN4_BODSA</name>
<feature type="non-terminal residue" evidence="1">
    <location>
        <position position="251"/>
    </location>
</feature>
<sequence>AGVGASEERSYESDPLVAAIGFLPSSITAHAGMNFVDPGDRYPFFSEGGAQIERRTVYLTRVVQEHKEKHAPLQSSIECFDQGGESLTYALTLLYHAMDVHNSNALSWEELSTFFSDVTTRGVARLGDVTIPTYNTFISREVQFPRMMRVVSSTGTSATAAGALLLSNATSGIGITEPPSISESIPPTITAAAYNAGNHRFAITTSGGAIALLDGYSFTLRDTVRPNHLGSRFGATTCMDYFHRVVPQHFF</sequence>
<accession>A0A0S4KKN4</accession>
<evidence type="ECO:0000313" key="1">
    <source>
        <dbReference type="EMBL" id="CUI14181.1"/>
    </source>
</evidence>
<feature type="non-terminal residue" evidence="1">
    <location>
        <position position="1"/>
    </location>
</feature>
<dbReference type="AlphaFoldDB" id="A0A0S4KKN4"/>